<feature type="compositionally biased region" description="Polar residues" evidence="1">
    <location>
        <begin position="232"/>
        <end position="262"/>
    </location>
</feature>
<evidence type="ECO:0000313" key="2">
    <source>
        <dbReference type="EMBL" id="KAF1388155.1"/>
    </source>
</evidence>
<sequence length="692" mass="78168">MLPSNDRFTSGKKKNDCRIRCSMRHVCGRALSDRGKILNVFNKQLKTTEKTHCSVNSLTVDCKCLNHDSMTDGQHKMKRLKSRKERSQMRGGKKEASTSKSHYHHCRRQSSKDMAHFQNGCHCPSRRDAPFPNIIPAAQEPSIITDSRLIGHHGLFNHEVKSIDIERLLSEQRKRGTHVQEKNNATSHPSSTSHIQSPLSINELLGEDTEEVLPIEKAKAHDDCQKKEKKISQGSDVTPVQRPQQQPDLSPDSVKSISSAKHNSLDAVIIKSKKTDPVMSEKGRESQLTPTVVRENVKTLNRKVKGNVISTLEHTPKNQESPVHQTRAPGLSPSPPQPSSSPTADSSDIQNRRRDPVCVSKFVSTLAAGLCDCLQFPLLRRRNLVAESREVLLKALRERHGPRLQENLIEVQRCISFGDDSSKKVKDQEPTMIDELSPLDAFTTVFQAATATQPCFDSEKTTSFRMTGTGRFNWKSRPHQNLEQTAEWLTSPVETSVSLLDDILRPTCAPQFYMDFEPSGVTASDHLFSPTSCWEEKASASHHWEDSFNRLKSKEAVMFDSFENASMNHTRAVPERSSGSQFSGINIQRFFPYQTQLPDRPSPAPTYFPQEKDSFEVDRSSFAPSFVQIHHPQQSLQPFRQFSHPSPCPPLRSHHTDMMHYPPSHMLEKDTVPPLSSFPSPGHWSFPPMRLY</sequence>
<feature type="region of interest" description="Disordered" evidence="1">
    <location>
        <begin position="73"/>
        <end position="111"/>
    </location>
</feature>
<dbReference type="EMBL" id="VHII01000007">
    <property type="protein sequence ID" value="KAF1388155.1"/>
    <property type="molecule type" value="Genomic_DNA"/>
</dbReference>
<dbReference type="Proteomes" id="UP000465112">
    <property type="component" value="Chromosome 7"/>
</dbReference>
<dbReference type="InterPro" id="IPR029355">
    <property type="entry name" value="Pro-rich_19"/>
</dbReference>
<feature type="compositionally biased region" description="Basic and acidic residues" evidence="1">
    <location>
        <begin position="273"/>
        <end position="285"/>
    </location>
</feature>
<feature type="compositionally biased region" description="Polar residues" evidence="1">
    <location>
        <begin position="182"/>
        <end position="198"/>
    </location>
</feature>
<evidence type="ECO:0000313" key="3">
    <source>
        <dbReference type="Proteomes" id="UP000465112"/>
    </source>
</evidence>
<dbReference type="AlphaFoldDB" id="A0A6A5FBR8"/>
<organism evidence="2 3">
    <name type="scientific">Perca fluviatilis</name>
    <name type="common">European perch</name>
    <dbReference type="NCBI Taxonomy" id="8168"/>
    <lineage>
        <taxon>Eukaryota</taxon>
        <taxon>Metazoa</taxon>
        <taxon>Chordata</taxon>
        <taxon>Craniata</taxon>
        <taxon>Vertebrata</taxon>
        <taxon>Euteleostomi</taxon>
        <taxon>Actinopterygii</taxon>
        <taxon>Neopterygii</taxon>
        <taxon>Teleostei</taxon>
        <taxon>Neoteleostei</taxon>
        <taxon>Acanthomorphata</taxon>
        <taxon>Eupercaria</taxon>
        <taxon>Perciformes</taxon>
        <taxon>Percoidei</taxon>
        <taxon>Percidae</taxon>
        <taxon>Percinae</taxon>
        <taxon>Perca</taxon>
    </lineage>
</organism>
<feature type="region of interest" description="Disordered" evidence="1">
    <location>
        <begin position="173"/>
        <end position="198"/>
    </location>
</feature>
<proteinExistence type="predicted"/>
<name>A0A6A5FBR8_PERFL</name>
<dbReference type="Pfam" id="PF15455">
    <property type="entry name" value="Pro-rich_19"/>
    <property type="match status" value="1"/>
</dbReference>
<dbReference type="OrthoDB" id="8947257at2759"/>
<feature type="region of interest" description="Disordered" evidence="1">
    <location>
        <begin position="218"/>
        <end position="291"/>
    </location>
</feature>
<feature type="region of interest" description="Disordered" evidence="1">
    <location>
        <begin position="304"/>
        <end position="352"/>
    </location>
</feature>
<protein>
    <submittedName>
        <fullName evidence="2">Uncharacterized protein</fullName>
    </submittedName>
</protein>
<gene>
    <name evidence="2" type="ORF">PFLUV_G00087280</name>
</gene>
<feature type="compositionally biased region" description="Polar residues" evidence="1">
    <location>
        <begin position="308"/>
        <end position="324"/>
    </location>
</feature>
<accession>A0A6A5FBR8</accession>
<comment type="caution">
    <text evidence="2">The sequence shown here is derived from an EMBL/GenBank/DDBJ whole genome shotgun (WGS) entry which is preliminary data.</text>
</comment>
<keyword evidence="3" id="KW-1185">Reference proteome</keyword>
<feature type="compositionally biased region" description="Basic and acidic residues" evidence="1">
    <location>
        <begin position="85"/>
        <end position="97"/>
    </location>
</feature>
<evidence type="ECO:0000256" key="1">
    <source>
        <dbReference type="SAM" id="MobiDB-lite"/>
    </source>
</evidence>
<reference evidence="2 3" key="1">
    <citation type="submission" date="2019-06" db="EMBL/GenBank/DDBJ databases">
        <title>A chromosome-scale genome assembly of the European perch, Perca fluviatilis.</title>
        <authorList>
            <person name="Roques C."/>
            <person name="Zahm M."/>
            <person name="Cabau C."/>
            <person name="Klopp C."/>
            <person name="Bouchez O."/>
            <person name="Donnadieu C."/>
            <person name="Kuhl H."/>
            <person name="Gislard M."/>
            <person name="Guendouz S."/>
            <person name="Journot L."/>
            <person name="Haffray P."/>
            <person name="Bestin A."/>
            <person name="Morvezen R."/>
            <person name="Feron R."/>
            <person name="Wen M."/>
            <person name="Jouanno E."/>
            <person name="Herpin A."/>
            <person name="Schartl M."/>
            <person name="Postlethwait J."/>
            <person name="Schaerlinger B."/>
            <person name="Chardard D."/>
            <person name="Lecocq T."/>
            <person name="Poncet C."/>
            <person name="Jaffrelo L."/>
            <person name="Lampietro C."/>
            <person name="Guiguen Y."/>
        </authorList>
    </citation>
    <scope>NUCLEOTIDE SEQUENCE [LARGE SCALE GENOMIC DNA]</scope>
    <source>
        <tissue evidence="2">Blood</tissue>
    </source>
</reference>